<organism evidence="2">
    <name type="scientific">Gibberella zeae</name>
    <name type="common">Wheat head blight fungus</name>
    <name type="synonym">Fusarium graminearum</name>
    <dbReference type="NCBI Taxonomy" id="5518"/>
    <lineage>
        <taxon>Eukaryota</taxon>
        <taxon>Fungi</taxon>
        <taxon>Dikarya</taxon>
        <taxon>Ascomycota</taxon>
        <taxon>Pezizomycotina</taxon>
        <taxon>Sordariomycetes</taxon>
        <taxon>Hypocreomycetidae</taxon>
        <taxon>Hypocreales</taxon>
        <taxon>Nectriaceae</taxon>
        <taxon>Fusarium</taxon>
    </lineage>
</organism>
<feature type="compositionally biased region" description="Basic residues" evidence="1">
    <location>
        <begin position="53"/>
        <end position="65"/>
    </location>
</feature>
<name>A0A4E9EEV4_GIBZA</name>
<evidence type="ECO:0000256" key="1">
    <source>
        <dbReference type="SAM" id="MobiDB-lite"/>
    </source>
</evidence>
<feature type="region of interest" description="Disordered" evidence="1">
    <location>
        <begin position="1"/>
        <end position="33"/>
    </location>
</feature>
<dbReference type="EMBL" id="CAAKMV010000152">
    <property type="protein sequence ID" value="VIO61391.1"/>
    <property type="molecule type" value="Genomic_DNA"/>
</dbReference>
<sequence length="65" mass="7347">MLPSSGIKPESSPPEGQPLPVANGNVTTTPTRAFVTEDIEKPRFKHTLSERWTRKKKKKFPKSRT</sequence>
<dbReference type="AlphaFoldDB" id="A0A4E9EEV4"/>
<accession>A0A4E9EEV4</accession>
<proteinExistence type="predicted"/>
<reference evidence="2" key="1">
    <citation type="submission" date="2019-04" db="EMBL/GenBank/DDBJ databases">
        <authorList>
            <person name="Melise S."/>
            <person name="Noan J."/>
            <person name="Okalmin O."/>
        </authorList>
    </citation>
    <scope>NUCLEOTIDE SEQUENCE</scope>
    <source>
        <strain evidence="2">FN9</strain>
    </source>
</reference>
<protein>
    <submittedName>
        <fullName evidence="2">Uncharacterized protein</fullName>
    </submittedName>
</protein>
<feature type="region of interest" description="Disordered" evidence="1">
    <location>
        <begin position="46"/>
        <end position="65"/>
    </location>
</feature>
<evidence type="ECO:0000313" key="2">
    <source>
        <dbReference type="EMBL" id="VIO61391.1"/>
    </source>
</evidence>
<gene>
    <name evidence="2" type="ORF">FUG_LOCUS431523</name>
</gene>